<protein>
    <submittedName>
        <fullName evidence="1">DUF4188 domain-containing protein</fullName>
    </submittedName>
</protein>
<evidence type="ECO:0000313" key="1">
    <source>
        <dbReference type="EMBL" id="QIS19205.1"/>
    </source>
</evidence>
<dbReference type="RefSeq" id="WP_167486499.1">
    <property type="nucleotide sequence ID" value="NZ_CP046173.1"/>
</dbReference>
<sequence>MRVDRRTVDLAEYPDLVVVYLGMRVRRVRGVLRLLGLGPKLYRSHRERPDGLLLHEDVVWSLFPPHWGARQYWRDLDSLERWTRSDPHRQWWQRFLRDSGGTGFWHEAYFLRGGIDALYDDMSTPTGLARFAPVVTARGRLFSTRGRVHDDAPRVAPVLDESSYYSDDSE</sequence>
<dbReference type="Pfam" id="PF13826">
    <property type="entry name" value="Monooxy_af470-like"/>
    <property type="match status" value="1"/>
</dbReference>
<proteinExistence type="predicted"/>
<gene>
    <name evidence="1" type="ORF">F6W96_13805</name>
</gene>
<accession>A0A6G9Z0T5</accession>
<reference evidence="1 2" key="1">
    <citation type="journal article" date="2019" name="ACS Chem. Biol.">
        <title>Identification and Mobilization of a Cryptic Antibiotic Biosynthesis Gene Locus from a Human-Pathogenic Nocardia Isolate.</title>
        <authorList>
            <person name="Herisse M."/>
            <person name="Ishida K."/>
            <person name="Porter J.L."/>
            <person name="Howden B."/>
            <person name="Hertweck C."/>
            <person name="Stinear T.P."/>
            <person name="Pidot S.J."/>
        </authorList>
    </citation>
    <scope>NUCLEOTIDE SEQUENCE [LARGE SCALE GENOMIC DNA]</scope>
    <source>
        <strain evidence="1 2">AUSMDU00012715</strain>
    </source>
</reference>
<evidence type="ECO:0000313" key="2">
    <source>
        <dbReference type="Proteomes" id="UP000500953"/>
    </source>
</evidence>
<dbReference type="EMBL" id="CP046173">
    <property type="protein sequence ID" value="QIS19205.1"/>
    <property type="molecule type" value="Genomic_DNA"/>
</dbReference>
<dbReference type="Proteomes" id="UP000500953">
    <property type="component" value="Chromosome"/>
</dbReference>
<dbReference type="InterPro" id="IPR025444">
    <property type="entry name" value="Monooxy_af470"/>
</dbReference>
<name>A0A6G9Z0T5_9NOCA</name>
<organism evidence="1 2">
    <name type="scientific">Nocardia terpenica</name>
    <dbReference type="NCBI Taxonomy" id="455432"/>
    <lineage>
        <taxon>Bacteria</taxon>
        <taxon>Bacillati</taxon>
        <taxon>Actinomycetota</taxon>
        <taxon>Actinomycetes</taxon>
        <taxon>Mycobacteriales</taxon>
        <taxon>Nocardiaceae</taxon>
        <taxon>Nocardia</taxon>
    </lineage>
</organism>
<dbReference type="AlphaFoldDB" id="A0A6G9Z0T5"/>